<dbReference type="PANTHER" id="PTHR42796:SF4">
    <property type="entry name" value="FUMARYLACETOACETATE HYDROLASE DOMAIN-CONTAINING PROTEIN 2A"/>
    <property type="match status" value="1"/>
</dbReference>
<name>A0ABU4C0E3_RHOGO</name>
<evidence type="ECO:0000313" key="4">
    <source>
        <dbReference type="EMBL" id="MDV6269754.1"/>
    </source>
</evidence>
<dbReference type="RefSeq" id="WP_317544387.1">
    <property type="nucleotide sequence ID" value="NZ_JAWLKB010000012.1"/>
</dbReference>
<gene>
    <name evidence="4" type="ORF">R3Q16_24345</name>
</gene>
<dbReference type="EMBL" id="JAWLKB010000012">
    <property type="protein sequence ID" value="MDV6269754.1"/>
    <property type="molecule type" value="Genomic_DNA"/>
</dbReference>
<reference evidence="4 5" key="1">
    <citation type="submission" date="2023-10" db="EMBL/GenBank/DDBJ databases">
        <title>Development of a sustainable strategy for remediation of hydrocarbon-contaminated territories based on the waste exchange concept.</title>
        <authorList>
            <person name="Krivoruchko A."/>
        </authorList>
    </citation>
    <scope>NUCLEOTIDE SEQUENCE [LARGE SCALE GENOMIC DNA]</scope>
    <source>
        <strain evidence="4 5">IEGM 1203</strain>
    </source>
</reference>
<comment type="caution">
    <text evidence="4">The sequence shown here is derived from an EMBL/GenBank/DDBJ whole genome shotgun (WGS) entry which is preliminary data.</text>
</comment>
<organism evidence="4 5">
    <name type="scientific">Rhodococcus globerulus</name>
    <dbReference type="NCBI Taxonomy" id="33008"/>
    <lineage>
        <taxon>Bacteria</taxon>
        <taxon>Bacillati</taxon>
        <taxon>Actinomycetota</taxon>
        <taxon>Actinomycetes</taxon>
        <taxon>Mycobacteriales</taxon>
        <taxon>Nocardiaceae</taxon>
        <taxon>Rhodococcus</taxon>
    </lineage>
</organism>
<evidence type="ECO:0000259" key="3">
    <source>
        <dbReference type="Pfam" id="PF01557"/>
    </source>
</evidence>
<evidence type="ECO:0000256" key="1">
    <source>
        <dbReference type="ARBA" id="ARBA00010211"/>
    </source>
</evidence>
<proteinExistence type="inferred from homology"/>
<dbReference type="PANTHER" id="PTHR42796">
    <property type="entry name" value="FUMARYLACETOACETATE HYDROLASE DOMAIN-CONTAINING PROTEIN 2A-RELATED"/>
    <property type="match status" value="1"/>
</dbReference>
<evidence type="ECO:0000256" key="2">
    <source>
        <dbReference type="ARBA" id="ARBA00022723"/>
    </source>
</evidence>
<dbReference type="Pfam" id="PF01557">
    <property type="entry name" value="FAA_hydrolase"/>
    <property type="match status" value="1"/>
</dbReference>
<dbReference type="InterPro" id="IPR011234">
    <property type="entry name" value="Fumarylacetoacetase-like_C"/>
</dbReference>
<keyword evidence="5" id="KW-1185">Reference proteome</keyword>
<dbReference type="GO" id="GO:0016787">
    <property type="term" value="F:hydrolase activity"/>
    <property type="evidence" value="ECO:0007669"/>
    <property type="project" value="UniProtKB-KW"/>
</dbReference>
<dbReference type="Proteomes" id="UP001185927">
    <property type="component" value="Unassembled WGS sequence"/>
</dbReference>
<comment type="similarity">
    <text evidence="1">Belongs to the FAH family.</text>
</comment>
<dbReference type="SUPFAM" id="SSF56529">
    <property type="entry name" value="FAH"/>
    <property type="match status" value="1"/>
</dbReference>
<dbReference type="InterPro" id="IPR051121">
    <property type="entry name" value="FAH"/>
</dbReference>
<dbReference type="InterPro" id="IPR036663">
    <property type="entry name" value="Fumarylacetoacetase_C_sf"/>
</dbReference>
<sequence length="278" mass="30170">MRLTTIRTGAATRAVKLDGDRLVDLGESDLGIFLAHEDWQRRAEAVSADDATTYPLEGADFAPVVPQPSKVICVGHNYTNHIKEMGRELPSYPTLFPKFADSLIGANDDIVRPDETEAFDWEVELVIVIGKQVRRADDAQAEAAIAGFTVMNDVSARDWQFRTIEWTQGKIWDSTTPVGPFLVTPDEVGGVRPALEVTTTVDGEVMQRDDTGTLLFDPITLVKYISTITRLNPGDMIATGTPAGVGHARDPKVYLLGGETVVTAISGLGACTNKVVKE</sequence>
<dbReference type="Gene3D" id="3.90.850.10">
    <property type="entry name" value="Fumarylacetoacetase-like, C-terminal domain"/>
    <property type="match status" value="1"/>
</dbReference>
<feature type="domain" description="Fumarylacetoacetase-like C-terminal" evidence="3">
    <location>
        <begin position="70"/>
        <end position="276"/>
    </location>
</feature>
<keyword evidence="2" id="KW-0479">Metal-binding</keyword>
<accession>A0ABU4C0E3</accession>
<evidence type="ECO:0000313" key="5">
    <source>
        <dbReference type="Proteomes" id="UP001185927"/>
    </source>
</evidence>
<protein>
    <submittedName>
        <fullName evidence="4">Fumarylacetoacetate hydrolase family protein</fullName>
    </submittedName>
</protein>
<keyword evidence="4" id="KW-0378">Hydrolase</keyword>